<evidence type="ECO:0000256" key="9">
    <source>
        <dbReference type="ARBA" id="ARBA00045724"/>
    </source>
</evidence>
<evidence type="ECO:0000256" key="2">
    <source>
        <dbReference type="ARBA" id="ARBA00022516"/>
    </source>
</evidence>
<evidence type="ECO:0000313" key="11">
    <source>
        <dbReference type="EMBL" id="KLN60953.1"/>
    </source>
</evidence>
<evidence type="ECO:0000256" key="10">
    <source>
        <dbReference type="ARBA" id="ARBA00047785"/>
    </source>
</evidence>
<dbReference type="EMBL" id="LAQL01000006">
    <property type="protein sequence ID" value="KLN60953.1"/>
    <property type="molecule type" value="Genomic_DNA"/>
</dbReference>
<comment type="function">
    <text evidence="9">Catalyzes the first step in the biosynthesis of ornithine lipids, which are phosphorus-free membrane lipids. Catalyzes the 3-hydroxyacyl-acyl carrier protein-dependent acylation of ornithine to form lyso-ornithine lipid (LOL).</text>
</comment>
<comment type="catalytic activity">
    <reaction evidence="10">
        <text>a (3R)-hydroxyacyl-[ACP] + L-ornithine = a lyso-ornithine lipid + holo-[ACP] + H(+)</text>
        <dbReference type="Rhea" id="RHEA:20633"/>
        <dbReference type="Rhea" id="RHEA-COMP:9685"/>
        <dbReference type="Rhea" id="RHEA-COMP:9945"/>
        <dbReference type="ChEBI" id="CHEBI:15378"/>
        <dbReference type="ChEBI" id="CHEBI:46911"/>
        <dbReference type="ChEBI" id="CHEBI:64479"/>
        <dbReference type="ChEBI" id="CHEBI:78827"/>
        <dbReference type="ChEBI" id="CHEBI:138482"/>
        <dbReference type="EC" id="2.3.2.30"/>
    </reaction>
    <physiologicalReaction direction="left-to-right" evidence="10">
        <dbReference type="Rhea" id="RHEA:20634"/>
    </physiologicalReaction>
</comment>
<dbReference type="OrthoDB" id="9787072at2"/>
<dbReference type="AlphaFoldDB" id="A0A0H2MF26"/>
<dbReference type="RefSeq" id="WP_047764164.1">
    <property type="nucleotide sequence ID" value="NZ_LAQL01000006.1"/>
</dbReference>
<name>A0A0H2MF26_9PROT</name>
<evidence type="ECO:0000256" key="1">
    <source>
        <dbReference type="ARBA" id="ARBA00005189"/>
    </source>
</evidence>
<comment type="pathway">
    <text evidence="1">Lipid metabolism.</text>
</comment>
<dbReference type="SUPFAM" id="SSF55729">
    <property type="entry name" value="Acyl-CoA N-acyltransferases (Nat)"/>
    <property type="match status" value="1"/>
</dbReference>
<keyword evidence="12" id="KW-1185">Reference proteome</keyword>
<dbReference type="PANTHER" id="PTHR37323">
    <property type="entry name" value="GCN5-RELATED N-ACETYLTRANSFERASE"/>
    <property type="match status" value="1"/>
</dbReference>
<keyword evidence="5" id="KW-0012">Acyltransferase</keyword>
<evidence type="ECO:0000256" key="5">
    <source>
        <dbReference type="ARBA" id="ARBA00023315"/>
    </source>
</evidence>
<evidence type="ECO:0000256" key="3">
    <source>
        <dbReference type="ARBA" id="ARBA00022679"/>
    </source>
</evidence>
<evidence type="ECO:0000313" key="12">
    <source>
        <dbReference type="Proteomes" id="UP000035444"/>
    </source>
</evidence>
<dbReference type="GO" id="GO:0043810">
    <property type="term" value="F:ornithine-acyl [acyl carrier protein] N-acyltransferase activity"/>
    <property type="evidence" value="ECO:0007669"/>
    <property type="project" value="UniProtKB-EC"/>
</dbReference>
<organism evidence="11 12">
    <name type="scientific">Kiloniella spongiae</name>
    <dbReference type="NCBI Taxonomy" id="1489064"/>
    <lineage>
        <taxon>Bacteria</taxon>
        <taxon>Pseudomonadati</taxon>
        <taxon>Pseudomonadota</taxon>
        <taxon>Alphaproteobacteria</taxon>
        <taxon>Rhodospirillales</taxon>
        <taxon>Kiloniellaceae</taxon>
        <taxon>Kiloniella</taxon>
    </lineage>
</organism>
<evidence type="ECO:0000256" key="4">
    <source>
        <dbReference type="ARBA" id="ARBA00023098"/>
    </source>
</evidence>
<comment type="similarity">
    <text evidence="6">Belongs to the acetyltransferase family. OlsB subfamily.</text>
</comment>
<comment type="caution">
    <text evidence="11">The sequence shown here is derived from an EMBL/GenBank/DDBJ whole genome shotgun (WGS) entry which is preliminary data.</text>
</comment>
<dbReference type="GO" id="GO:0006629">
    <property type="term" value="P:lipid metabolic process"/>
    <property type="evidence" value="ECO:0007669"/>
    <property type="project" value="UniProtKB-KW"/>
</dbReference>
<dbReference type="PATRIC" id="fig|1489064.4.peg.3500"/>
<dbReference type="EC" id="2.3.2.30" evidence="7"/>
<keyword evidence="3" id="KW-0808">Transferase</keyword>
<evidence type="ECO:0000256" key="8">
    <source>
        <dbReference type="ARBA" id="ARBA00039866"/>
    </source>
</evidence>
<dbReference type="InterPro" id="IPR052351">
    <property type="entry name" value="Ornithine_N-alpha-AT"/>
</dbReference>
<reference evidence="11 12" key="1">
    <citation type="submission" date="2015-03" db="EMBL/GenBank/DDBJ databases">
        <title>Genome Sequence of Kiloniella spongiae MEBiC09566, isolated from a marine sponge.</title>
        <authorList>
            <person name="Shao Z."/>
            <person name="Wang L."/>
            <person name="Li X."/>
        </authorList>
    </citation>
    <scope>NUCLEOTIDE SEQUENCE [LARGE SCALE GENOMIC DNA]</scope>
    <source>
        <strain evidence="11 12">MEBiC09566</strain>
    </source>
</reference>
<dbReference type="Pfam" id="PF13444">
    <property type="entry name" value="Acetyltransf_5"/>
    <property type="match status" value="1"/>
</dbReference>
<keyword evidence="2" id="KW-0444">Lipid biosynthesis</keyword>
<dbReference type="STRING" id="1489064.WH96_10985"/>
<sequence>MNEGTSRPVDVTAGQLTIRLAESEREVLAAQNLRYNIFYRENSAQPTPEMEAESRDFDSFDPFCDHLLVFDNDRGTGPEAVVGTYRVMRREGAKKRGQFYSVDEFNLEKLLNFDGEILELGRSCIDQEYRRGSTMQLLWRGIAQYVFTYDIRYMFGCASLHGIDPEQMKLPLSYLYHNHLADTDIRPKALPERFSSMNLMPADQIDPKAAIKELPPLIKGYLRLGGVIGDGAVIDEQFGTTDVCVIVETSRVTDKYYKHYRRETDNTAQQVA</sequence>
<accession>A0A0H2MF26</accession>
<gene>
    <name evidence="11" type="ORF">WH96_10985</name>
</gene>
<keyword evidence="4" id="KW-0443">Lipid metabolism</keyword>
<dbReference type="Gene3D" id="3.40.630.30">
    <property type="match status" value="1"/>
</dbReference>
<protein>
    <recommendedName>
        <fullName evidence="8">L-ornithine N(alpha)-acyltransferase</fullName>
        <ecNumber evidence="7">2.3.2.30</ecNumber>
    </recommendedName>
</protein>
<dbReference type="Proteomes" id="UP000035444">
    <property type="component" value="Unassembled WGS sequence"/>
</dbReference>
<evidence type="ECO:0000256" key="7">
    <source>
        <dbReference type="ARBA" id="ARBA00039058"/>
    </source>
</evidence>
<dbReference type="InterPro" id="IPR016181">
    <property type="entry name" value="Acyl_CoA_acyltransferase"/>
</dbReference>
<dbReference type="PANTHER" id="PTHR37323:SF1">
    <property type="entry name" value="L-ORNITHINE N(ALPHA)-ACYLTRANSFERASE"/>
    <property type="match status" value="1"/>
</dbReference>
<evidence type="ECO:0000256" key="6">
    <source>
        <dbReference type="ARBA" id="ARBA00038095"/>
    </source>
</evidence>
<proteinExistence type="inferred from homology"/>